<dbReference type="KEGG" id="vg:54991552"/>
<proteinExistence type="predicted"/>
<accession>A0A2S1GSV1</accession>
<protein>
    <submittedName>
        <fullName evidence="1">Uncharacterized protein</fullName>
    </submittedName>
</protein>
<dbReference type="RefSeq" id="YP_009801045.1">
    <property type="nucleotide sequence ID" value="NC_047962.1"/>
</dbReference>
<dbReference type="EMBL" id="MH059633">
    <property type="protein sequence ID" value="AWD92464.1"/>
    <property type="molecule type" value="Genomic_DNA"/>
</dbReference>
<evidence type="ECO:0000313" key="1">
    <source>
        <dbReference type="EMBL" id="AWD92464.1"/>
    </source>
</evidence>
<dbReference type="GeneID" id="54991552"/>
<organism evidence="1 2">
    <name type="scientific">Xanthomonas phage Carpasina</name>
    <dbReference type="NCBI Taxonomy" id="2163636"/>
    <lineage>
        <taxon>Viruses</taxon>
        <taxon>Duplodnaviria</taxon>
        <taxon>Heunggongvirae</taxon>
        <taxon>Uroviricota</taxon>
        <taxon>Caudoviricetes</taxon>
        <taxon>Lindbergviridae</taxon>
        <taxon>Carpasinavirus</taxon>
        <taxon>Carpasinavirus carpasina</taxon>
    </lineage>
</organism>
<keyword evidence="2" id="KW-1185">Reference proteome</keyword>
<name>A0A2S1GSV1_9CAUD</name>
<sequence>MKIECDHHAGDNMSVIDEEGRLHFIVECDGRLGSVILGEEKVKLLSAEIDKWLSTKDKQRVTGEN</sequence>
<evidence type="ECO:0000313" key="2">
    <source>
        <dbReference type="Proteomes" id="UP000246901"/>
    </source>
</evidence>
<reference evidence="1 2" key="1">
    <citation type="submission" date="2018-03" db="EMBL/GenBank/DDBJ databases">
        <title>Phage therapy in agriculture - a green tech approach to combat plant pathogenic bacteria.</title>
        <authorList>
            <person name="Carstens A.B."/>
            <person name="Djurhuus A.M."/>
            <person name="Hansen L.H."/>
        </authorList>
    </citation>
    <scope>NUCLEOTIDE SEQUENCE [LARGE SCALE GENOMIC DNA]</scope>
</reference>
<dbReference type="Proteomes" id="UP000246901">
    <property type="component" value="Segment"/>
</dbReference>